<feature type="region of interest" description="Disordered" evidence="3">
    <location>
        <begin position="241"/>
        <end position="267"/>
    </location>
</feature>
<reference evidence="5 6" key="1">
    <citation type="submission" date="2024-09" db="EMBL/GenBank/DDBJ databases">
        <authorList>
            <person name="Sun Q."/>
            <person name="Mori K."/>
        </authorList>
    </citation>
    <scope>NUCLEOTIDE SEQUENCE [LARGE SCALE GENOMIC DNA]</scope>
    <source>
        <strain evidence="5 6">JCM 11201</strain>
    </source>
</reference>
<proteinExistence type="predicted"/>
<keyword evidence="2" id="KW-0175">Coiled coil</keyword>
<dbReference type="Gene3D" id="2.40.420.20">
    <property type="match status" value="1"/>
</dbReference>
<evidence type="ECO:0000259" key="4">
    <source>
        <dbReference type="Pfam" id="PF25990"/>
    </source>
</evidence>
<comment type="caution">
    <text evidence="5">The sequence shown here is derived from an EMBL/GenBank/DDBJ whole genome shotgun (WGS) entry which is preliminary data.</text>
</comment>
<dbReference type="InterPro" id="IPR011053">
    <property type="entry name" value="Single_hybrid_motif"/>
</dbReference>
<name>A0ABV5WD10_9BACI</name>
<sequence length="352" mass="36393">MKKWIIVVALLVVGAGGGSWYYLNEKSQSTTAQASTMQFSTATVQKGKLEVRVSGSGNITSVTDTDITETAVGTKTVDEVLVAAGTTVASGQELVSFTDGTYLTAPAAGMITAMNVVADDKVQEGKAVAHIKNYSDLQTVVGVDELDISKVKVGQGANISVSAFADQTFTGTVTAIANEGTVSNGVSTFDVTVHFDKSDNLKIGMTAEASILTDSKDNALYVPVSAVHKNGNEKFVLLSQSSGSANVSTQGQEQSGQPGQARRQGARVQTVVQTGISNDNYVEITSGLTEGQQVVMPTVKTSSNANGTSGMMMGGFGGGFGNQMGGQGNRAWRQQGMSTNRGGMSTNRGGAN</sequence>
<comment type="subcellular location">
    <subcellularLocation>
        <location evidence="1">Cell envelope</location>
    </subcellularLocation>
</comment>
<evidence type="ECO:0000313" key="6">
    <source>
        <dbReference type="Proteomes" id="UP001589609"/>
    </source>
</evidence>
<protein>
    <submittedName>
        <fullName evidence="5">Efflux RND transporter periplasmic adaptor subunit</fullName>
    </submittedName>
</protein>
<dbReference type="Pfam" id="PF25990">
    <property type="entry name" value="Beta-barrel_YknX"/>
    <property type="match status" value="1"/>
</dbReference>
<evidence type="ECO:0000313" key="5">
    <source>
        <dbReference type="EMBL" id="MFB9758478.1"/>
    </source>
</evidence>
<feature type="domain" description="YknX-like beta-barrel" evidence="4">
    <location>
        <begin position="143"/>
        <end position="209"/>
    </location>
</feature>
<organism evidence="5 6">
    <name type="scientific">Ectobacillus funiculus</name>
    <dbReference type="NCBI Taxonomy" id="137993"/>
    <lineage>
        <taxon>Bacteria</taxon>
        <taxon>Bacillati</taxon>
        <taxon>Bacillota</taxon>
        <taxon>Bacilli</taxon>
        <taxon>Bacillales</taxon>
        <taxon>Bacillaceae</taxon>
        <taxon>Ectobacillus</taxon>
    </lineage>
</organism>
<evidence type="ECO:0000256" key="1">
    <source>
        <dbReference type="ARBA" id="ARBA00004196"/>
    </source>
</evidence>
<dbReference type="Proteomes" id="UP001589609">
    <property type="component" value="Unassembled WGS sequence"/>
</dbReference>
<evidence type="ECO:0000256" key="3">
    <source>
        <dbReference type="SAM" id="MobiDB-lite"/>
    </source>
</evidence>
<dbReference type="PANTHER" id="PTHR32347">
    <property type="entry name" value="EFFLUX SYSTEM COMPONENT YKNX-RELATED"/>
    <property type="match status" value="1"/>
</dbReference>
<dbReference type="Gene3D" id="2.40.50.100">
    <property type="match status" value="1"/>
</dbReference>
<dbReference type="EMBL" id="JBHMAF010000033">
    <property type="protein sequence ID" value="MFB9758478.1"/>
    <property type="molecule type" value="Genomic_DNA"/>
</dbReference>
<dbReference type="SUPFAM" id="SSF51230">
    <property type="entry name" value="Single hybrid motif"/>
    <property type="match status" value="1"/>
</dbReference>
<dbReference type="InterPro" id="IPR050465">
    <property type="entry name" value="UPF0194_transport"/>
</dbReference>
<dbReference type="InterPro" id="IPR058636">
    <property type="entry name" value="Beta-barrel_YknX"/>
</dbReference>
<dbReference type="Gene3D" id="2.40.30.170">
    <property type="match status" value="1"/>
</dbReference>
<evidence type="ECO:0000256" key="2">
    <source>
        <dbReference type="ARBA" id="ARBA00023054"/>
    </source>
</evidence>
<keyword evidence="6" id="KW-1185">Reference proteome</keyword>
<dbReference type="RefSeq" id="WP_379948764.1">
    <property type="nucleotide sequence ID" value="NZ_JBHMAF010000033.1"/>
</dbReference>
<gene>
    <name evidence="5" type="ORF">ACFFMS_08080</name>
</gene>
<accession>A0ABV5WD10</accession>
<feature type="compositionally biased region" description="Polar residues" evidence="3">
    <location>
        <begin position="241"/>
        <end position="258"/>
    </location>
</feature>